<dbReference type="PANTHER" id="PTHR45136">
    <property type="entry name" value="ABC TRANSPORTER DOMAIN-CONTAINING PROTEIN"/>
    <property type="match status" value="1"/>
</dbReference>
<gene>
    <name evidence="8" type="ORF">POM88_021447</name>
</gene>
<dbReference type="Gene3D" id="1.20.1560.10">
    <property type="entry name" value="ABC transporter type 1, transmembrane domain"/>
    <property type="match status" value="1"/>
</dbReference>
<protein>
    <submittedName>
        <fullName evidence="8">Uncharacterized protein</fullName>
    </submittedName>
</protein>
<dbReference type="InterPro" id="IPR036640">
    <property type="entry name" value="ABC1_TM_sf"/>
</dbReference>
<organism evidence="8 9">
    <name type="scientific">Heracleum sosnowskyi</name>
    <dbReference type="NCBI Taxonomy" id="360622"/>
    <lineage>
        <taxon>Eukaryota</taxon>
        <taxon>Viridiplantae</taxon>
        <taxon>Streptophyta</taxon>
        <taxon>Embryophyta</taxon>
        <taxon>Tracheophyta</taxon>
        <taxon>Spermatophyta</taxon>
        <taxon>Magnoliopsida</taxon>
        <taxon>eudicotyledons</taxon>
        <taxon>Gunneridae</taxon>
        <taxon>Pentapetalae</taxon>
        <taxon>asterids</taxon>
        <taxon>campanulids</taxon>
        <taxon>Apiales</taxon>
        <taxon>Apiaceae</taxon>
        <taxon>Apioideae</taxon>
        <taxon>apioid superclade</taxon>
        <taxon>Tordylieae</taxon>
        <taxon>Tordyliinae</taxon>
        <taxon>Heracleum</taxon>
    </lineage>
</organism>
<dbReference type="GO" id="GO:0005524">
    <property type="term" value="F:ATP binding"/>
    <property type="evidence" value="ECO:0007669"/>
    <property type="project" value="InterPro"/>
</dbReference>
<keyword evidence="4" id="KW-0677">Repeat</keyword>
<evidence type="ECO:0000256" key="7">
    <source>
        <dbReference type="ARBA" id="ARBA00023180"/>
    </source>
</evidence>
<sequence>MLEQAQEDPGCESARQSSYACINLGISQNLMPCTWALDFWYGGKLTDVGVTGYKALFETFMILETMVQVIGEVGAMTNDLVESSDGIRPDPGGGQPGHLPWAYTYLAHTYLGAQNFISLE</sequence>
<evidence type="ECO:0000256" key="3">
    <source>
        <dbReference type="ARBA" id="ARBA00022692"/>
    </source>
</evidence>
<evidence type="ECO:0000256" key="6">
    <source>
        <dbReference type="ARBA" id="ARBA00023136"/>
    </source>
</evidence>
<keyword evidence="2" id="KW-0813">Transport</keyword>
<keyword evidence="9" id="KW-1185">Reference proteome</keyword>
<dbReference type="EMBL" id="JAUIZM010000005">
    <property type="protein sequence ID" value="KAK1383712.1"/>
    <property type="molecule type" value="Genomic_DNA"/>
</dbReference>
<evidence type="ECO:0000256" key="2">
    <source>
        <dbReference type="ARBA" id="ARBA00022448"/>
    </source>
</evidence>
<name>A0AAD8IFU3_9APIA</name>
<evidence type="ECO:0000256" key="4">
    <source>
        <dbReference type="ARBA" id="ARBA00022737"/>
    </source>
</evidence>
<accession>A0AAD8IFU3</accession>
<dbReference type="PANTHER" id="PTHR45136:SF2">
    <property type="entry name" value="ABC TRANSPORTER DOMAIN-CONTAINING PROTEIN"/>
    <property type="match status" value="1"/>
</dbReference>
<dbReference type="Proteomes" id="UP001237642">
    <property type="component" value="Unassembled WGS sequence"/>
</dbReference>
<keyword evidence="6" id="KW-0472">Membrane</keyword>
<evidence type="ECO:0000256" key="1">
    <source>
        <dbReference type="ARBA" id="ARBA00007577"/>
    </source>
</evidence>
<dbReference type="AlphaFoldDB" id="A0AAD8IFU3"/>
<comment type="caution">
    <text evidence="8">The sequence shown here is derived from an EMBL/GenBank/DDBJ whole genome shotgun (WGS) entry which is preliminary data.</text>
</comment>
<dbReference type="GO" id="GO:0016020">
    <property type="term" value="C:membrane"/>
    <property type="evidence" value="ECO:0007669"/>
    <property type="project" value="InterPro"/>
</dbReference>
<evidence type="ECO:0000313" key="8">
    <source>
        <dbReference type="EMBL" id="KAK1383712.1"/>
    </source>
</evidence>
<comment type="similarity">
    <text evidence="1">Belongs to the ABC transporter superfamily. ABCB family. Multidrug resistance exporter (TC 3.A.1.201) subfamily.</text>
</comment>
<keyword evidence="7" id="KW-0325">Glycoprotein</keyword>
<evidence type="ECO:0000313" key="9">
    <source>
        <dbReference type="Proteomes" id="UP001237642"/>
    </source>
</evidence>
<keyword evidence="3" id="KW-0812">Transmembrane</keyword>
<reference evidence="8" key="1">
    <citation type="submission" date="2023-02" db="EMBL/GenBank/DDBJ databases">
        <title>Genome of toxic invasive species Heracleum sosnowskyi carries increased number of genes despite the absence of recent whole-genome duplications.</title>
        <authorList>
            <person name="Schelkunov M."/>
            <person name="Shtratnikova V."/>
            <person name="Makarenko M."/>
            <person name="Klepikova A."/>
            <person name="Omelchenko D."/>
            <person name="Novikova G."/>
            <person name="Obukhova E."/>
            <person name="Bogdanov V."/>
            <person name="Penin A."/>
            <person name="Logacheva M."/>
        </authorList>
    </citation>
    <scope>NUCLEOTIDE SEQUENCE</scope>
    <source>
        <strain evidence="8">Hsosn_3</strain>
        <tissue evidence="8">Leaf</tissue>
    </source>
</reference>
<reference evidence="8" key="2">
    <citation type="submission" date="2023-05" db="EMBL/GenBank/DDBJ databases">
        <authorList>
            <person name="Schelkunov M.I."/>
        </authorList>
    </citation>
    <scope>NUCLEOTIDE SEQUENCE</scope>
    <source>
        <strain evidence="8">Hsosn_3</strain>
        <tissue evidence="8">Leaf</tissue>
    </source>
</reference>
<evidence type="ECO:0000256" key="5">
    <source>
        <dbReference type="ARBA" id="ARBA00022989"/>
    </source>
</evidence>
<keyword evidence="5" id="KW-1133">Transmembrane helix</keyword>
<proteinExistence type="inferred from homology"/>